<evidence type="ECO:0000313" key="2">
    <source>
        <dbReference type="EMBL" id="SHK95117.1"/>
    </source>
</evidence>
<dbReference type="PATRIC" id="fig|1121328.3.peg.710"/>
<dbReference type="STRING" id="1121328.JWYL7_0706"/>
<evidence type="ECO:0000313" key="4">
    <source>
        <dbReference type="Proteomes" id="UP000323392"/>
    </source>
</evidence>
<sequence length="173" mass="20173">MLVRSLLILIILVSSFFLGEEIHSTYKKRNKDVSDLIKLLEILNMELRFGLYTLSEAFFKISQKKDFRLCEFFYNLANKLETENDNTLEDAFDGCAYLLYEKTFLKAEEIEELKNLILNLGKSDFYSQENIIKLGIENIKKIQKKTQEEVLSKGLLYKKISVIMGLLLVIILL</sequence>
<dbReference type="Pfam" id="PF09548">
    <property type="entry name" value="Spore_III_AB"/>
    <property type="match status" value="1"/>
</dbReference>
<comment type="caution">
    <text evidence="1">The sequence shown here is derived from an EMBL/GenBank/DDBJ whole genome shotgun (WGS) entry which is preliminary data.</text>
</comment>
<keyword evidence="4" id="KW-1185">Reference proteome</keyword>
<accession>A0A150FPT4</accession>
<dbReference type="AlphaFoldDB" id="A0A150FPT4"/>
<dbReference type="InterPro" id="IPR014198">
    <property type="entry name" value="Spore_III_AB"/>
</dbReference>
<gene>
    <name evidence="1" type="ORF">JWYL7_0706</name>
    <name evidence="2" type="ORF">SAMN05661008_01176</name>
</gene>
<proteinExistence type="predicted"/>
<evidence type="ECO:0000313" key="1">
    <source>
        <dbReference type="EMBL" id="KXZ39631.1"/>
    </source>
</evidence>
<dbReference type="PIRSF" id="PIRSF021435">
    <property type="entry name" value="SpoIIIAB"/>
    <property type="match status" value="1"/>
</dbReference>
<name>A0A150FPT4_CLOPD</name>
<organism evidence="1 3">
    <name type="scientific">Alkalithermobacter thermoalcaliphilus JW-YL-7 = DSM 7308</name>
    <dbReference type="NCBI Taxonomy" id="1121328"/>
    <lineage>
        <taxon>Bacteria</taxon>
        <taxon>Bacillati</taxon>
        <taxon>Bacillota</taxon>
        <taxon>Clostridia</taxon>
        <taxon>Peptostreptococcales</taxon>
        <taxon>Tepidibacteraceae</taxon>
        <taxon>Alkalithermobacter</taxon>
    </lineage>
</organism>
<dbReference type="EMBL" id="FRBG01000008">
    <property type="protein sequence ID" value="SHK95117.1"/>
    <property type="molecule type" value="Genomic_DNA"/>
</dbReference>
<reference evidence="1 3" key="1">
    <citation type="submission" date="2016-02" db="EMBL/GenBank/DDBJ databases">
        <title>Draft genome sequence for Clostridium paradoxum JW-YL-7.</title>
        <authorList>
            <person name="Utturkar S.M."/>
            <person name="Lancaster A."/>
            <person name="Poole F.L."/>
            <person name="Adams M.W."/>
            <person name="Brown S.D."/>
        </authorList>
    </citation>
    <scope>NUCLEOTIDE SEQUENCE [LARGE SCALE GENOMIC DNA]</scope>
    <source>
        <strain evidence="1 3">JW-YL-7</strain>
    </source>
</reference>
<dbReference type="RefSeq" id="WP_066069143.1">
    <property type="nucleotide sequence ID" value="NZ_FRBG01000008.1"/>
</dbReference>
<reference evidence="2 4" key="2">
    <citation type="submission" date="2016-11" db="EMBL/GenBank/DDBJ databases">
        <authorList>
            <person name="Varghese N."/>
            <person name="Submissions S."/>
        </authorList>
    </citation>
    <scope>NUCLEOTIDE SEQUENCE [LARGE SCALE GENOMIC DNA]</scope>
    <source>
        <strain evidence="2 4">DSM 7308</strain>
    </source>
</reference>
<dbReference type="EMBL" id="LSFY01000001">
    <property type="protein sequence ID" value="KXZ39631.1"/>
    <property type="molecule type" value="Genomic_DNA"/>
</dbReference>
<dbReference type="Proteomes" id="UP000323392">
    <property type="component" value="Unassembled WGS sequence"/>
</dbReference>
<protein>
    <submittedName>
        <fullName evidence="1">Sporulation stage III protein AB</fullName>
    </submittedName>
    <submittedName>
        <fullName evidence="2">Stage III sporulation protein AB</fullName>
    </submittedName>
</protein>
<dbReference type="Proteomes" id="UP000092605">
    <property type="component" value="Unassembled WGS sequence"/>
</dbReference>
<evidence type="ECO:0000313" key="3">
    <source>
        <dbReference type="Proteomes" id="UP000092605"/>
    </source>
</evidence>